<feature type="transmembrane region" description="Helical" evidence="4">
    <location>
        <begin position="104"/>
        <end position="125"/>
    </location>
</feature>
<evidence type="ECO:0000256" key="1">
    <source>
        <dbReference type="ARBA" id="ARBA00022692"/>
    </source>
</evidence>
<evidence type="ECO:0000313" key="7">
    <source>
        <dbReference type="Proteomes" id="UP001595904"/>
    </source>
</evidence>
<feature type="transmembrane region" description="Helical" evidence="4">
    <location>
        <begin position="395"/>
        <end position="415"/>
    </location>
</feature>
<evidence type="ECO:0000313" key="6">
    <source>
        <dbReference type="EMBL" id="MFC4312597.1"/>
    </source>
</evidence>
<feature type="transmembrane region" description="Helical" evidence="4">
    <location>
        <begin position="12"/>
        <end position="31"/>
    </location>
</feature>
<dbReference type="PANTHER" id="PTHR11360:SF290">
    <property type="entry name" value="MONOCARBOXYLATE MFS PERMEASE"/>
    <property type="match status" value="1"/>
</dbReference>
<feature type="transmembrane region" description="Helical" evidence="4">
    <location>
        <begin position="328"/>
        <end position="348"/>
    </location>
</feature>
<keyword evidence="3 4" id="KW-0472">Membrane</keyword>
<reference evidence="7" key="1">
    <citation type="journal article" date="2019" name="Int. J. Syst. Evol. Microbiol.">
        <title>The Global Catalogue of Microorganisms (GCM) 10K type strain sequencing project: providing services to taxonomists for standard genome sequencing and annotation.</title>
        <authorList>
            <consortium name="The Broad Institute Genomics Platform"/>
            <consortium name="The Broad Institute Genome Sequencing Center for Infectious Disease"/>
            <person name="Wu L."/>
            <person name="Ma J."/>
        </authorList>
    </citation>
    <scope>NUCLEOTIDE SEQUENCE [LARGE SCALE GENOMIC DNA]</scope>
    <source>
        <strain evidence="7">CGMCC 1.10759</strain>
    </source>
</reference>
<feature type="transmembrane region" description="Helical" evidence="4">
    <location>
        <begin position="78"/>
        <end position="98"/>
    </location>
</feature>
<dbReference type="EMBL" id="JBHSDU010000014">
    <property type="protein sequence ID" value="MFC4312597.1"/>
    <property type="molecule type" value="Genomic_DNA"/>
</dbReference>
<keyword evidence="2 4" id="KW-1133">Transmembrane helix</keyword>
<dbReference type="SUPFAM" id="SSF103473">
    <property type="entry name" value="MFS general substrate transporter"/>
    <property type="match status" value="1"/>
</dbReference>
<dbReference type="InterPro" id="IPR011701">
    <property type="entry name" value="MFS"/>
</dbReference>
<proteinExistence type="predicted"/>
<evidence type="ECO:0000256" key="2">
    <source>
        <dbReference type="ARBA" id="ARBA00022989"/>
    </source>
</evidence>
<feature type="transmembrane region" description="Helical" evidence="4">
    <location>
        <begin position="137"/>
        <end position="159"/>
    </location>
</feature>
<feature type="transmembrane region" description="Helical" evidence="4">
    <location>
        <begin position="51"/>
        <end position="71"/>
    </location>
</feature>
<evidence type="ECO:0000259" key="5">
    <source>
        <dbReference type="PROSITE" id="PS50850"/>
    </source>
</evidence>
<protein>
    <submittedName>
        <fullName evidence="6">MFS transporter</fullName>
    </submittedName>
</protein>
<accession>A0ABV8T032</accession>
<comment type="caution">
    <text evidence="6">The sequence shown here is derived from an EMBL/GenBank/DDBJ whole genome shotgun (WGS) entry which is preliminary data.</text>
</comment>
<evidence type="ECO:0000256" key="3">
    <source>
        <dbReference type="ARBA" id="ARBA00023136"/>
    </source>
</evidence>
<dbReference type="InterPro" id="IPR050327">
    <property type="entry name" value="Proton-linked_MCT"/>
</dbReference>
<feature type="transmembrane region" description="Helical" evidence="4">
    <location>
        <begin position="171"/>
        <end position="191"/>
    </location>
</feature>
<keyword evidence="7" id="KW-1185">Reference proteome</keyword>
<dbReference type="PANTHER" id="PTHR11360">
    <property type="entry name" value="MONOCARBOXYLATE TRANSPORTER"/>
    <property type="match status" value="1"/>
</dbReference>
<feature type="transmembrane region" description="Helical" evidence="4">
    <location>
        <begin position="305"/>
        <end position="322"/>
    </location>
</feature>
<dbReference type="Proteomes" id="UP001595904">
    <property type="component" value="Unassembled WGS sequence"/>
</dbReference>
<feature type="transmembrane region" description="Helical" evidence="4">
    <location>
        <begin position="275"/>
        <end position="298"/>
    </location>
</feature>
<dbReference type="PROSITE" id="PS50850">
    <property type="entry name" value="MFS"/>
    <property type="match status" value="1"/>
</dbReference>
<gene>
    <name evidence="6" type="ORF">ACFPN2_26170</name>
</gene>
<dbReference type="RefSeq" id="WP_380602131.1">
    <property type="nucleotide sequence ID" value="NZ_JBHSDU010000014.1"/>
</dbReference>
<dbReference type="Gene3D" id="1.20.1250.20">
    <property type="entry name" value="MFS general substrate transporter like domains"/>
    <property type="match status" value="2"/>
</dbReference>
<dbReference type="InterPro" id="IPR020846">
    <property type="entry name" value="MFS_dom"/>
</dbReference>
<feature type="domain" description="Major facilitator superfamily (MFS) profile" evidence="5">
    <location>
        <begin position="11"/>
        <end position="419"/>
    </location>
</feature>
<organism evidence="6 7">
    <name type="scientific">Steroidobacter flavus</name>
    <dbReference type="NCBI Taxonomy" id="1842136"/>
    <lineage>
        <taxon>Bacteria</taxon>
        <taxon>Pseudomonadati</taxon>
        <taxon>Pseudomonadota</taxon>
        <taxon>Gammaproteobacteria</taxon>
        <taxon>Steroidobacterales</taxon>
        <taxon>Steroidobacteraceae</taxon>
        <taxon>Steroidobacter</taxon>
    </lineage>
</organism>
<dbReference type="InterPro" id="IPR036259">
    <property type="entry name" value="MFS_trans_sf"/>
</dbReference>
<evidence type="ECO:0000256" key="4">
    <source>
        <dbReference type="SAM" id="Phobius"/>
    </source>
</evidence>
<feature type="transmembrane region" description="Helical" evidence="4">
    <location>
        <begin position="240"/>
        <end position="263"/>
    </location>
</feature>
<sequence length="423" mass="43690">MADAGKFFGWKLLAALSAIVSVNLGVAYVGASVINAPMAKELGLSRGTLGLGSTVFVLSVGLGAPLVARVINSLGARLSLCIGSLFVAFGSILLASWVSQGWQYVVAYGLLLGLGCAFGALIPAQTCASAWFERRRALALALVLTGSGIGGLLFAPLLTRVIALADGNWRAAWYVVLVAALVAAAISLLVVRNRPADLGQQPDGAQAQASHDSEQAVTSASTVYRTRERWTVREAMRTPAFWLIGVAAVGESAPSVAAIAHAVPHLRDLGHSAEATAAALGLFAMCTIAGKLSVGFFCDRIEPRYAWSVSIVMMGVAVFVATHAQSAAAMYLFTGLLGFGSGAALTCWHSTVANYFGPAAFASILGALMPFSNAVAAASPFLVGLLYDKQGTYTMAFYAVSAVSIISAIMLLGAVPPKQSPAT</sequence>
<dbReference type="Pfam" id="PF07690">
    <property type="entry name" value="MFS_1"/>
    <property type="match status" value="2"/>
</dbReference>
<name>A0ABV8T032_9GAMM</name>
<keyword evidence="1 4" id="KW-0812">Transmembrane</keyword>
<feature type="transmembrane region" description="Helical" evidence="4">
    <location>
        <begin position="360"/>
        <end position="383"/>
    </location>
</feature>